<evidence type="ECO:0000313" key="16">
    <source>
        <dbReference type="Proteomes" id="UP000003374"/>
    </source>
</evidence>
<accession>A4BUE9</accession>
<evidence type="ECO:0000256" key="4">
    <source>
        <dbReference type="ARBA" id="ARBA00022448"/>
    </source>
</evidence>
<comment type="caution">
    <text evidence="13">Lacks conserved residue(s) required for the propagation of feature annotation.</text>
</comment>
<keyword evidence="16" id="KW-1185">Reference proteome</keyword>
<evidence type="ECO:0000256" key="6">
    <source>
        <dbReference type="ARBA" id="ARBA00022692"/>
    </source>
</evidence>
<feature type="transmembrane region" description="Helical" evidence="13">
    <location>
        <begin position="191"/>
        <end position="216"/>
    </location>
</feature>
<feature type="compositionally biased region" description="Basic and acidic residues" evidence="14">
    <location>
        <begin position="1"/>
        <end position="13"/>
    </location>
</feature>
<evidence type="ECO:0000256" key="8">
    <source>
        <dbReference type="ARBA" id="ARBA00022927"/>
    </source>
</evidence>
<dbReference type="NCBIfam" id="TIGR00328">
    <property type="entry name" value="flhB"/>
    <property type="match status" value="1"/>
</dbReference>
<name>A4BUE9_9GAMM</name>
<evidence type="ECO:0000256" key="11">
    <source>
        <dbReference type="ARBA" id="ARBA00023225"/>
    </source>
</evidence>
<dbReference type="OrthoDB" id="9807950at2"/>
<evidence type="ECO:0000256" key="13">
    <source>
        <dbReference type="RuleBase" id="RU364091"/>
    </source>
</evidence>
<dbReference type="InterPro" id="IPR029025">
    <property type="entry name" value="T3SS_substrate_exporter_C"/>
</dbReference>
<comment type="function">
    <text evidence="12 13">Required for formation of the rod structure in the basal body of the flagellar apparatus. Together with FliI and FliH, may constitute the export apparatus of flagellin.</text>
</comment>
<sequence>MAEEHSNGEEKTEAPTAKRRHEAKEQGQVPRSRELTTLLAMLSAAGGLLIFGNYMTDSLADALRQGLHVGRDAIFDPQAPIRLLREMIAQGLWAVGPLALVLLLVALVAPVALGGWTFSAKALAPKLSKLDPVKGLKRLFGVHGLVELGKSLAKVMLVGAVGTYALWQSLDDFQALAAEALFPALQHAARIFNTTFLMLATALILIALVDVPFQLWDHTRKLRMTKQELKDELKQTEGKPEVKSRIRQLQQQAAQGRMMEQVPKADVVVTNPTHFAVALRYDPLHMRAPRLMAKGTDLIAQRIRRIAEDNGVPLFEAPPLARALHYTTELDQEVPAGLYLAVAQVLAYIYQLRNHSRAGPARPRRPEPTVPEEFLKYVRPRRQRR</sequence>
<dbReference type="InterPro" id="IPR006135">
    <property type="entry name" value="T3SS_substrate_exporter"/>
</dbReference>
<feature type="region of interest" description="Disordered" evidence="14">
    <location>
        <begin position="357"/>
        <end position="385"/>
    </location>
</feature>
<dbReference type="Proteomes" id="UP000003374">
    <property type="component" value="Unassembled WGS sequence"/>
</dbReference>
<dbReference type="AlphaFoldDB" id="A4BUE9"/>
<feature type="transmembrane region" description="Helical" evidence="13">
    <location>
        <begin position="92"/>
        <end position="118"/>
    </location>
</feature>
<dbReference type="PANTHER" id="PTHR30531:SF12">
    <property type="entry name" value="FLAGELLAR BIOSYNTHETIC PROTEIN FLHB"/>
    <property type="match status" value="1"/>
</dbReference>
<feature type="region of interest" description="Disordered" evidence="14">
    <location>
        <begin position="1"/>
        <end position="31"/>
    </location>
</feature>
<keyword evidence="15" id="KW-0282">Flagellum</keyword>
<comment type="caution">
    <text evidence="15">The sequence shown here is derived from an EMBL/GenBank/DDBJ whole genome shotgun (WGS) entry which is preliminary data.</text>
</comment>
<keyword evidence="15" id="KW-0969">Cilium</keyword>
<dbReference type="Gene3D" id="3.40.1690.10">
    <property type="entry name" value="secretion proteins EscU"/>
    <property type="match status" value="1"/>
</dbReference>
<comment type="subcellular location">
    <subcellularLocation>
        <location evidence="1">Cell membrane</location>
        <topology evidence="1">Multi-pass membrane protein</topology>
    </subcellularLocation>
</comment>
<evidence type="ECO:0000256" key="10">
    <source>
        <dbReference type="ARBA" id="ARBA00023136"/>
    </source>
</evidence>
<keyword evidence="4 13" id="KW-0813">Transport</keyword>
<comment type="similarity">
    <text evidence="2 13">Belongs to the type III secretion exporter family.</text>
</comment>
<keyword evidence="10 13" id="KW-0472">Membrane</keyword>
<keyword evidence="9 13" id="KW-1133">Transmembrane helix</keyword>
<feature type="transmembrane region" description="Helical" evidence="13">
    <location>
        <begin position="35"/>
        <end position="55"/>
    </location>
</feature>
<dbReference type="GO" id="GO:0044780">
    <property type="term" value="P:bacterial-type flagellum assembly"/>
    <property type="evidence" value="ECO:0007669"/>
    <property type="project" value="InterPro"/>
</dbReference>
<keyword evidence="8 13" id="KW-0653">Protein transport</keyword>
<evidence type="ECO:0000256" key="7">
    <source>
        <dbReference type="ARBA" id="ARBA00022795"/>
    </source>
</evidence>
<keyword evidence="6 13" id="KW-0812">Transmembrane</keyword>
<evidence type="ECO:0000256" key="14">
    <source>
        <dbReference type="SAM" id="MobiDB-lite"/>
    </source>
</evidence>
<dbReference type="MEROPS" id="N06.A01"/>
<protein>
    <recommendedName>
        <fullName evidence="3 13">Flagellar biosynthetic protein FlhB</fullName>
    </recommendedName>
</protein>
<evidence type="ECO:0000256" key="2">
    <source>
        <dbReference type="ARBA" id="ARBA00010690"/>
    </source>
</evidence>
<keyword evidence="15" id="KW-0966">Cell projection</keyword>
<evidence type="ECO:0000256" key="1">
    <source>
        <dbReference type="ARBA" id="ARBA00004651"/>
    </source>
</evidence>
<evidence type="ECO:0000256" key="5">
    <source>
        <dbReference type="ARBA" id="ARBA00022475"/>
    </source>
</evidence>
<dbReference type="EMBL" id="AAOF01000018">
    <property type="protein sequence ID" value="EAR20663.1"/>
    <property type="molecule type" value="Genomic_DNA"/>
</dbReference>
<gene>
    <name evidence="13" type="primary">flhB</name>
    <name evidence="15" type="ORF">NB231_02063</name>
</gene>
<keyword evidence="5 13" id="KW-1003">Cell membrane</keyword>
<dbReference type="Gene3D" id="6.10.250.2080">
    <property type="match status" value="1"/>
</dbReference>
<dbReference type="InterPro" id="IPR006136">
    <property type="entry name" value="FlhB"/>
</dbReference>
<keyword evidence="7 13" id="KW-1005">Bacterial flagellum biogenesis</keyword>
<evidence type="ECO:0000256" key="12">
    <source>
        <dbReference type="ARBA" id="ARBA00025078"/>
    </source>
</evidence>
<organism evidence="15 16">
    <name type="scientific">Nitrococcus mobilis Nb-231</name>
    <dbReference type="NCBI Taxonomy" id="314278"/>
    <lineage>
        <taxon>Bacteria</taxon>
        <taxon>Pseudomonadati</taxon>
        <taxon>Pseudomonadota</taxon>
        <taxon>Gammaproteobacteria</taxon>
        <taxon>Chromatiales</taxon>
        <taxon>Ectothiorhodospiraceae</taxon>
        <taxon>Nitrococcus</taxon>
    </lineage>
</organism>
<dbReference type="SUPFAM" id="SSF160544">
    <property type="entry name" value="EscU C-terminal domain-like"/>
    <property type="match status" value="1"/>
</dbReference>
<reference evidence="15 16" key="1">
    <citation type="submission" date="2006-02" db="EMBL/GenBank/DDBJ databases">
        <authorList>
            <person name="Waterbury J."/>
            <person name="Ferriera S."/>
            <person name="Johnson J."/>
            <person name="Kravitz S."/>
            <person name="Halpern A."/>
            <person name="Remington K."/>
            <person name="Beeson K."/>
            <person name="Tran B."/>
            <person name="Rogers Y.-H."/>
            <person name="Friedman R."/>
            <person name="Venter J.C."/>
        </authorList>
    </citation>
    <scope>NUCLEOTIDE SEQUENCE [LARGE SCALE GENOMIC DNA]</scope>
    <source>
        <strain evidence="15 16">Nb-231</strain>
    </source>
</reference>
<dbReference type="Pfam" id="PF01312">
    <property type="entry name" value="Bac_export_2"/>
    <property type="match status" value="1"/>
</dbReference>
<dbReference type="PANTHER" id="PTHR30531">
    <property type="entry name" value="FLAGELLAR BIOSYNTHETIC PROTEIN FLHB"/>
    <property type="match status" value="1"/>
</dbReference>
<dbReference type="HOGENOM" id="CLU_041013_1_0_6"/>
<dbReference type="RefSeq" id="WP_004999325.1">
    <property type="nucleotide sequence ID" value="NZ_CH672427.1"/>
</dbReference>
<dbReference type="STRING" id="314278.NB231_02063"/>
<keyword evidence="11 13" id="KW-1006">Bacterial flagellum protein export</keyword>
<evidence type="ECO:0000256" key="3">
    <source>
        <dbReference type="ARBA" id="ARBA00021622"/>
    </source>
</evidence>
<dbReference type="eggNOG" id="COG1377">
    <property type="taxonomic scope" value="Bacteria"/>
</dbReference>
<proteinExistence type="inferred from homology"/>
<dbReference type="PRINTS" id="PR00950">
    <property type="entry name" value="TYPE3IMSPROT"/>
</dbReference>
<evidence type="ECO:0000256" key="9">
    <source>
        <dbReference type="ARBA" id="ARBA00022989"/>
    </source>
</evidence>
<dbReference type="GO" id="GO:0009306">
    <property type="term" value="P:protein secretion"/>
    <property type="evidence" value="ECO:0007669"/>
    <property type="project" value="InterPro"/>
</dbReference>
<dbReference type="GO" id="GO:0005886">
    <property type="term" value="C:plasma membrane"/>
    <property type="evidence" value="ECO:0007669"/>
    <property type="project" value="UniProtKB-SubCell"/>
</dbReference>
<evidence type="ECO:0000313" key="15">
    <source>
        <dbReference type="EMBL" id="EAR20663.1"/>
    </source>
</evidence>